<sequence>MLNQYNVLYQGNMTVDEYYARFLEHSQYAFVRGTDPKLQVVQFRSRLRHDIKSKVAVFPVTLLIDAVSTA</sequence>
<dbReference type="Proteomes" id="UP000237000">
    <property type="component" value="Unassembled WGS sequence"/>
</dbReference>
<evidence type="ECO:0008006" key="3">
    <source>
        <dbReference type="Google" id="ProtNLM"/>
    </source>
</evidence>
<accession>A0A2P5D5F8</accession>
<dbReference type="InParanoid" id="A0A2P5D5F8"/>
<organism evidence="1 2">
    <name type="scientific">Trema orientale</name>
    <name type="common">Charcoal tree</name>
    <name type="synonym">Celtis orientalis</name>
    <dbReference type="NCBI Taxonomy" id="63057"/>
    <lineage>
        <taxon>Eukaryota</taxon>
        <taxon>Viridiplantae</taxon>
        <taxon>Streptophyta</taxon>
        <taxon>Embryophyta</taxon>
        <taxon>Tracheophyta</taxon>
        <taxon>Spermatophyta</taxon>
        <taxon>Magnoliopsida</taxon>
        <taxon>eudicotyledons</taxon>
        <taxon>Gunneridae</taxon>
        <taxon>Pentapetalae</taxon>
        <taxon>rosids</taxon>
        <taxon>fabids</taxon>
        <taxon>Rosales</taxon>
        <taxon>Cannabaceae</taxon>
        <taxon>Trema</taxon>
    </lineage>
</organism>
<name>A0A2P5D5F8_TREOI</name>
<reference evidence="2" key="1">
    <citation type="submission" date="2016-06" db="EMBL/GenBank/DDBJ databases">
        <title>Parallel loss of symbiosis genes in relatives of nitrogen-fixing non-legume Parasponia.</title>
        <authorList>
            <person name="Van Velzen R."/>
            <person name="Holmer R."/>
            <person name="Bu F."/>
            <person name="Rutten L."/>
            <person name="Van Zeijl A."/>
            <person name="Liu W."/>
            <person name="Santuari L."/>
            <person name="Cao Q."/>
            <person name="Sharma T."/>
            <person name="Shen D."/>
            <person name="Roswanjaya Y."/>
            <person name="Wardhani T."/>
            <person name="Kalhor M.S."/>
            <person name="Jansen J."/>
            <person name="Van den Hoogen J."/>
            <person name="Gungor B."/>
            <person name="Hartog M."/>
            <person name="Hontelez J."/>
            <person name="Verver J."/>
            <person name="Yang W.-C."/>
            <person name="Schijlen E."/>
            <person name="Repin R."/>
            <person name="Schilthuizen M."/>
            <person name="Schranz E."/>
            <person name="Heidstra R."/>
            <person name="Miyata K."/>
            <person name="Fedorova E."/>
            <person name="Kohlen W."/>
            <person name="Bisseling T."/>
            <person name="Smit S."/>
            <person name="Geurts R."/>
        </authorList>
    </citation>
    <scope>NUCLEOTIDE SEQUENCE [LARGE SCALE GENOMIC DNA]</scope>
    <source>
        <strain evidence="2">cv. RG33-2</strain>
    </source>
</reference>
<evidence type="ECO:0000313" key="1">
    <source>
        <dbReference type="EMBL" id="PON68486.1"/>
    </source>
</evidence>
<proteinExistence type="predicted"/>
<evidence type="ECO:0000313" key="2">
    <source>
        <dbReference type="Proteomes" id="UP000237000"/>
    </source>
</evidence>
<gene>
    <name evidence="1" type="ORF">TorRG33x02_262180</name>
</gene>
<dbReference type="AlphaFoldDB" id="A0A2P5D5F8"/>
<comment type="caution">
    <text evidence="1">The sequence shown here is derived from an EMBL/GenBank/DDBJ whole genome shotgun (WGS) entry which is preliminary data.</text>
</comment>
<protein>
    <recommendedName>
        <fullName evidence="3">Retrotransposon gag domain-containing protein</fullName>
    </recommendedName>
</protein>
<dbReference type="EMBL" id="JXTC01000295">
    <property type="protein sequence ID" value="PON68486.1"/>
    <property type="molecule type" value="Genomic_DNA"/>
</dbReference>
<keyword evidence="2" id="KW-1185">Reference proteome</keyword>
<dbReference type="OrthoDB" id="1936908at2759"/>